<evidence type="ECO:0000259" key="11">
    <source>
        <dbReference type="PROSITE" id="PS51745"/>
    </source>
</evidence>
<protein>
    <recommendedName>
        <fullName evidence="10">Auxin-responsive protein</fullName>
    </recommendedName>
</protein>
<feature type="domain" description="PB1" evidence="11">
    <location>
        <begin position="156"/>
        <end position="238"/>
    </location>
</feature>
<reference evidence="12" key="1">
    <citation type="submission" date="2020-03" db="EMBL/GenBank/DDBJ databases">
        <title>A high-quality chromosome-level genome assembly of a woody plant with both climbing and erect habits, Rhamnella rubrinervis.</title>
        <authorList>
            <person name="Lu Z."/>
            <person name="Yang Y."/>
            <person name="Zhu X."/>
            <person name="Sun Y."/>
        </authorList>
    </citation>
    <scope>NUCLEOTIDE SEQUENCE</scope>
    <source>
        <strain evidence="12">BYM</strain>
        <tissue evidence="12">Leaf</tissue>
    </source>
</reference>
<dbReference type="InterPro" id="IPR033389">
    <property type="entry name" value="AUX/IAA_dom"/>
</dbReference>
<dbReference type="InterPro" id="IPR003311">
    <property type="entry name" value="AUX_IAA"/>
</dbReference>
<evidence type="ECO:0000256" key="1">
    <source>
        <dbReference type="ARBA" id="ARBA00004123"/>
    </source>
</evidence>
<evidence type="ECO:0000313" key="12">
    <source>
        <dbReference type="EMBL" id="KAF3453733.1"/>
    </source>
</evidence>
<proteinExistence type="inferred from homology"/>
<comment type="function">
    <text evidence="9">Aux/IAA proteins are short-lived transcriptional factors that function as repressors of early auxin response genes at low auxin concentrations. Repression is thought to result from the interaction with auxin response factors (ARFs), proteins that bind to the auxin-responsive promoter element (AuxRE). Formation of heterodimers with ARF proteins may alter their ability to modulate early auxin response genes expression.</text>
</comment>
<dbReference type="PANTHER" id="PTHR31734:SF38">
    <property type="entry name" value="AUXIN-RESPONSIVE PROTEIN IAA29"/>
    <property type="match status" value="1"/>
</dbReference>
<evidence type="ECO:0000256" key="10">
    <source>
        <dbReference type="RuleBase" id="RU004549"/>
    </source>
</evidence>
<dbReference type="Pfam" id="PF02309">
    <property type="entry name" value="AUX_IAA"/>
    <property type="match status" value="2"/>
</dbReference>
<dbReference type="PROSITE" id="PS51745">
    <property type="entry name" value="PB1"/>
    <property type="match status" value="1"/>
</dbReference>
<keyword evidence="6 10" id="KW-0804">Transcription</keyword>
<evidence type="ECO:0000256" key="4">
    <source>
        <dbReference type="ARBA" id="ARBA00022491"/>
    </source>
</evidence>
<accession>A0A8K0HLE0</accession>
<comment type="subunit">
    <text evidence="3 10">Homodimers and heterodimers.</text>
</comment>
<keyword evidence="5 10" id="KW-0805">Transcription regulation</keyword>
<evidence type="ECO:0000256" key="9">
    <source>
        <dbReference type="ARBA" id="ARBA00025283"/>
    </source>
</evidence>
<evidence type="ECO:0000256" key="8">
    <source>
        <dbReference type="ARBA" id="ARBA00023294"/>
    </source>
</evidence>
<dbReference type="SUPFAM" id="SSF54277">
    <property type="entry name" value="CAD &amp; PB1 domains"/>
    <property type="match status" value="1"/>
</dbReference>
<dbReference type="PANTHER" id="PTHR31734">
    <property type="entry name" value="AUXIN-RESPONSIVE PROTEIN IAA17"/>
    <property type="match status" value="1"/>
</dbReference>
<evidence type="ECO:0000256" key="6">
    <source>
        <dbReference type="ARBA" id="ARBA00023163"/>
    </source>
</evidence>
<comment type="subcellular location">
    <subcellularLocation>
        <location evidence="1 10">Nucleus</location>
    </subcellularLocation>
</comment>
<keyword evidence="8 10" id="KW-0927">Auxin signaling pathway</keyword>
<sequence>MELRLGLALPGNTNPVVNEFDLNNNFVFEPKDVPSSNPICLFGPTSSSSNIYYDTNTKKRSFCQAFVHNNKPVPRTLPLLLSWNNHPNDEDDDPKHLDNNYSSSNNIKNGDGLVGWPPIKQWRKKLCSHGGRAGNVINRRVVVENGCGCGGRISKSMYVKVKMEGVAIARKVDLSVHHGLQTLIDTLIDMFGKCQEESNNYKLAYQDREGDWLLADQDVPWRTFTRSVQRLKLLKRSH</sequence>
<dbReference type="GO" id="GO:0005634">
    <property type="term" value="C:nucleus"/>
    <property type="evidence" value="ECO:0007669"/>
    <property type="project" value="UniProtKB-SubCell"/>
</dbReference>
<dbReference type="Gene3D" id="3.10.20.90">
    <property type="entry name" value="Phosphatidylinositol 3-kinase Catalytic Subunit, Chain A, domain 1"/>
    <property type="match status" value="1"/>
</dbReference>
<gene>
    <name evidence="12" type="ORF">FNV43_RR04174</name>
</gene>
<evidence type="ECO:0000313" key="13">
    <source>
        <dbReference type="Proteomes" id="UP000796880"/>
    </source>
</evidence>
<keyword evidence="4 10" id="KW-0678">Repressor</keyword>
<organism evidence="12 13">
    <name type="scientific">Rhamnella rubrinervis</name>
    <dbReference type="NCBI Taxonomy" id="2594499"/>
    <lineage>
        <taxon>Eukaryota</taxon>
        <taxon>Viridiplantae</taxon>
        <taxon>Streptophyta</taxon>
        <taxon>Embryophyta</taxon>
        <taxon>Tracheophyta</taxon>
        <taxon>Spermatophyta</taxon>
        <taxon>Magnoliopsida</taxon>
        <taxon>eudicotyledons</taxon>
        <taxon>Gunneridae</taxon>
        <taxon>Pentapetalae</taxon>
        <taxon>rosids</taxon>
        <taxon>fabids</taxon>
        <taxon>Rosales</taxon>
        <taxon>Rhamnaceae</taxon>
        <taxon>rhamnoid group</taxon>
        <taxon>Rhamneae</taxon>
        <taxon>Rhamnella</taxon>
    </lineage>
</organism>
<keyword evidence="7 10" id="KW-0539">Nucleus</keyword>
<dbReference type="AlphaFoldDB" id="A0A8K0HLE0"/>
<dbReference type="GO" id="GO:0009734">
    <property type="term" value="P:auxin-activated signaling pathway"/>
    <property type="evidence" value="ECO:0007669"/>
    <property type="project" value="UniProtKB-UniRule"/>
</dbReference>
<evidence type="ECO:0000256" key="5">
    <source>
        <dbReference type="ARBA" id="ARBA00023015"/>
    </source>
</evidence>
<dbReference type="InterPro" id="IPR053793">
    <property type="entry name" value="PB1-like"/>
</dbReference>
<dbReference type="Proteomes" id="UP000796880">
    <property type="component" value="Unassembled WGS sequence"/>
</dbReference>
<name>A0A8K0HLE0_9ROSA</name>
<comment type="similarity">
    <text evidence="2 10">Belongs to the Aux/IAA family.</text>
</comment>
<evidence type="ECO:0000256" key="7">
    <source>
        <dbReference type="ARBA" id="ARBA00023242"/>
    </source>
</evidence>
<dbReference type="EMBL" id="VOIH02000002">
    <property type="protein sequence ID" value="KAF3453733.1"/>
    <property type="molecule type" value="Genomic_DNA"/>
</dbReference>
<dbReference type="OrthoDB" id="778717at2759"/>
<dbReference type="GO" id="GO:0006355">
    <property type="term" value="P:regulation of DNA-templated transcription"/>
    <property type="evidence" value="ECO:0007669"/>
    <property type="project" value="InterPro"/>
</dbReference>
<evidence type="ECO:0000256" key="2">
    <source>
        <dbReference type="ARBA" id="ARBA00006728"/>
    </source>
</evidence>
<comment type="caution">
    <text evidence="12">The sequence shown here is derived from an EMBL/GenBank/DDBJ whole genome shotgun (WGS) entry which is preliminary data.</text>
</comment>
<keyword evidence="13" id="KW-1185">Reference proteome</keyword>
<evidence type="ECO:0000256" key="3">
    <source>
        <dbReference type="ARBA" id="ARBA00011726"/>
    </source>
</evidence>